<dbReference type="InterPro" id="IPR006311">
    <property type="entry name" value="TAT_signal"/>
</dbReference>
<evidence type="ECO:0000256" key="4">
    <source>
        <dbReference type="ARBA" id="ARBA00022729"/>
    </source>
</evidence>
<dbReference type="Gene3D" id="3.40.190.10">
    <property type="entry name" value="Periplasmic binding protein-like II"/>
    <property type="match status" value="1"/>
</dbReference>
<dbReference type="PROSITE" id="PS51318">
    <property type="entry name" value="TAT"/>
    <property type="match status" value="1"/>
</dbReference>
<gene>
    <name evidence="6" type="ORF">NK718_13080</name>
</gene>
<comment type="subcellular location">
    <subcellularLocation>
        <location evidence="1">Periplasm</location>
    </subcellularLocation>
</comment>
<dbReference type="PIRSF" id="PIRSF002741">
    <property type="entry name" value="MppA"/>
    <property type="match status" value="1"/>
</dbReference>
<evidence type="ECO:0000259" key="5">
    <source>
        <dbReference type="Pfam" id="PF00496"/>
    </source>
</evidence>
<evidence type="ECO:0000256" key="2">
    <source>
        <dbReference type="ARBA" id="ARBA00005695"/>
    </source>
</evidence>
<reference evidence="6 7" key="1">
    <citation type="submission" date="2022-07" db="EMBL/GenBank/DDBJ databases">
        <authorList>
            <person name="Li W.-J."/>
            <person name="Deng Q.-Q."/>
        </authorList>
    </citation>
    <scope>NUCLEOTIDE SEQUENCE [LARGE SCALE GENOMIC DNA]</scope>
    <source>
        <strain evidence="6 7">SYSU M60028</strain>
    </source>
</reference>
<organism evidence="6 7">
    <name type="scientific">Alsobacter ponti</name>
    <dbReference type="NCBI Taxonomy" id="2962936"/>
    <lineage>
        <taxon>Bacteria</taxon>
        <taxon>Pseudomonadati</taxon>
        <taxon>Pseudomonadota</taxon>
        <taxon>Alphaproteobacteria</taxon>
        <taxon>Hyphomicrobiales</taxon>
        <taxon>Alsobacteraceae</taxon>
        <taxon>Alsobacter</taxon>
    </lineage>
</organism>
<sequence length="534" mass="58181">MAITRRSFVAGTATAVAAAGYASGASAQAGGDTIRIAFAARGNRTLDPAASIQGADNWSITHIHDVLVTSPPGRFAEKPSEFVPQLAKSWEMSPDARTWTFQLREGVQFHKGYGEMTSEDVVFSIDRARDPKQGGGNRSLYENIAEVKANGKYTVVVTLRQPDPLFIGGTIQDYSCVIMSKKATLEKGENIGRDPIGTGAYEFVSLDPDPSKGIMMTANPKWFGGAPPTKNLHVMYILDTTARTLALLSGTVHMIEGVRAPGWTQSIQQKNPNMQFDVAAPGSLFTMHFNMSRKPLDDVRVRRAFAYAIDRDAIAKAMAPISRRTWGLNAPSFPGGLTADSLPPELRYPFDPAKAKALLAEAGFPNGFSMDAYTSQREDYKSVMLIVQELMRKVGVNINLQVIDHTTFHANNRKDMNTIPQNSSAYPPVPALPLGDNLAKSSEVKPDGSGGTNYSHYGVLIPGIDELLDQAGDEPDFEKRIAIIQKAERKVLEDVPLIPISTNGYLIVRDPKVKLGYEVKSGYAFWPLSKATIS</sequence>
<evidence type="ECO:0000256" key="1">
    <source>
        <dbReference type="ARBA" id="ARBA00004418"/>
    </source>
</evidence>
<evidence type="ECO:0000313" key="7">
    <source>
        <dbReference type="Proteomes" id="UP001205890"/>
    </source>
</evidence>
<dbReference type="InterPro" id="IPR039424">
    <property type="entry name" value="SBP_5"/>
</dbReference>
<evidence type="ECO:0000256" key="3">
    <source>
        <dbReference type="ARBA" id="ARBA00022448"/>
    </source>
</evidence>
<dbReference type="Proteomes" id="UP001205890">
    <property type="component" value="Unassembled WGS sequence"/>
</dbReference>
<dbReference type="Gene3D" id="3.90.76.10">
    <property type="entry name" value="Dipeptide-binding Protein, Domain 1"/>
    <property type="match status" value="1"/>
</dbReference>
<comment type="caution">
    <text evidence="6">The sequence shown here is derived from an EMBL/GenBank/DDBJ whole genome shotgun (WGS) entry which is preliminary data.</text>
</comment>
<keyword evidence="4" id="KW-0732">Signal</keyword>
<dbReference type="SUPFAM" id="SSF53850">
    <property type="entry name" value="Periplasmic binding protein-like II"/>
    <property type="match status" value="1"/>
</dbReference>
<dbReference type="InterPro" id="IPR000914">
    <property type="entry name" value="SBP_5_dom"/>
</dbReference>
<keyword evidence="3" id="KW-0813">Transport</keyword>
<feature type="domain" description="Solute-binding protein family 5" evidence="5">
    <location>
        <begin position="81"/>
        <end position="425"/>
    </location>
</feature>
<dbReference type="PANTHER" id="PTHR30290">
    <property type="entry name" value="PERIPLASMIC BINDING COMPONENT OF ABC TRANSPORTER"/>
    <property type="match status" value="1"/>
</dbReference>
<keyword evidence="7" id="KW-1185">Reference proteome</keyword>
<proteinExistence type="inferred from homology"/>
<dbReference type="Gene3D" id="3.10.105.10">
    <property type="entry name" value="Dipeptide-binding Protein, Domain 3"/>
    <property type="match status" value="1"/>
</dbReference>
<dbReference type="Pfam" id="PF00496">
    <property type="entry name" value="SBP_bac_5"/>
    <property type="match status" value="1"/>
</dbReference>
<evidence type="ECO:0000313" key="6">
    <source>
        <dbReference type="EMBL" id="MCP8939452.1"/>
    </source>
</evidence>
<dbReference type="InterPro" id="IPR030678">
    <property type="entry name" value="Peptide/Ni-bd"/>
</dbReference>
<dbReference type="EMBL" id="JANCLU010000012">
    <property type="protein sequence ID" value="MCP8939452.1"/>
    <property type="molecule type" value="Genomic_DNA"/>
</dbReference>
<protein>
    <submittedName>
        <fullName evidence="6">ABC transporter substrate-binding protein</fullName>
    </submittedName>
</protein>
<comment type="similarity">
    <text evidence="2">Belongs to the bacterial solute-binding protein 5 family.</text>
</comment>
<dbReference type="RefSeq" id="WP_254742972.1">
    <property type="nucleotide sequence ID" value="NZ_JANCLU010000012.1"/>
</dbReference>
<dbReference type="PANTHER" id="PTHR30290:SF10">
    <property type="entry name" value="PERIPLASMIC OLIGOPEPTIDE-BINDING PROTEIN-RELATED"/>
    <property type="match status" value="1"/>
</dbReference>
<name>A0ABT1LD68_9HYPH</name>
<accession>A0ABT1LD68</accession>